<organism evidence="2 3">
    <name type="scientific">Labrus bergylta</name>
    <name type="common">ballan wrasse</name>
    <dbReference type="NCBI Taxonomy" id="56723"/>
    <lineage>
        <taxon>Eukaryota</taxon>
        <taxon>Metazoa</taxon>
        <taxon>Chordata</taxon>
        <taxon>Craniata</taxon>
        <taxon>Vertebrata</taxon>
        <taxon>Euteleostomi</taxon>
        <taxon>Actinopterygii</taxon>
        <taxon>Neopterygii</taxon>
        <taxon>Teleostei</taxon>
        <taxon>Neoteleostei</taxon>
        <taxon>Acanthomorphata</taxon>
        <taxon>Eupercaria</taxon>
        <taxon>Labriformes</taxon>
        <taxon>Labridae</taxon>
        <taxon>Labrus</taxon>
    </lineage>
</organism>
<proteinExistence type="predicted"/>
<keyword evidence="1" id="KW-0812">Transmembrane</keyword>
<dbReference type="InParanoid" id="A0A3Q3GR11"/>
<feature type="transmembrane region" description="Helical" evidence="1">
    <location>
        <begin position="108"/>
        <end position="126"/>
    </location>
</feature>
<keyword evidence="1" id="KW-1133">Transmembrane helix</keyword>
<keyword evidence="3" id="KW-1185">Reference proteome</keyword>
<protein>
    <submittedName>
        <fullName evidence="2">Uncharacterized protein</fullName>
    </submittedName>
</protein>
<sequence length="164" mass="19536">MSVSIVYWQPRLFDRILCLLRVFRQKRPGEPLLEKGPSWLGHASEFCMHPACKSHSVWILHHLRHLLKRVKIKMDLNKFAIKTTEKDDVAKHPVILGRRLSISFQLQTNFKCWLLVLFLVICFTSLKEVRRKTNRKTLLNQKPYFPNSRNMTNYFPNWSTDFNP</sequence>
<dbReference type="Ensembl" id="ENSLBET00000035130.1">
    <property type="protein sequence ID" value="ENSLBEP00000033659.1"/>
    <property type="gene ID" value="ENSLBEG00000025345.1"/>
</dbReference>
<evidence type="ECO:0000313" key="2">
    <source>
        <dbReference type="Ensembl" id="ENSLBEP00000033659.1"/>
    </source>
</evidence>
<evidence type="ECO:0000256" key="1">
    <source>
        <dbReference type="SAM" id="Phobius"/>
    </source>
</evidence>
<accession>A0A3Q3GR11</accession>
<dbReference type="Proteomes" id="UP000261660">
    <property type="component" value="Unplaced"/>
</dbReference>
<keyword evidence="1" id="KW-0472">Membrane</keyword>
<reference evidence="2" key="1">
    <citation type="submission" date="2025-08" db="UniProtKB">
        <authorList>
            <consortium name="Ensembl"/>
        </authorList>
    </citation>
    <scope>IDENTIFICATION</scope>
</reference>
<evidence type="ECO:0000313" key="3">
    <source>
        <dbReference type="Proteomes" id="UP000261660"/>
    </source>
</evidence>
<dbReference type="AlphaFoldDB" id="A0A3Q3GR11"/>
<reference evidence="2" key="2">
    <citation type="submission" date="2025-09" db="UniProtKB">
        <authorList>
            <consortium name="Ensembl"/>
        </authorList>
    </citation>
    <scope>IDENTIFICATION</scope>
</reference>
<name>A0A3Q3GR11_9LABR</name>